<evidence type="ECO:0000256" key="1">
    <source>
        <dbReference type="ARBA" id="ARBA00004370"/>
    </source>
</evidence>
<keyword evidence="5" id="KW-0675">Receptor</keyword>
<feature type="transmembrane region" description="Helical" evidence="6">
    <location>
        <begin position="35"/>
        <end position="56"/>
    </location>
</feature>
<keyword evidence="8" id="KW-1185">Reference proteome</keyword>
<gene>
    <name evidence="9" type="primary">LOC102805896</name>
</gene>
<dbReference type="SUPFAM" id="SSF81321">
    <property type="entry name" value="Family A G protein-coupled receptor-like"/>
    <property type="match status" value="1"/>
</dbReference>
<evidence type="ECO:0000256" key="3">
    <source>
        <dbReference type="ARBA" id="ARBA00022989"/>
    </source>
</evidence>
<dbReference type="Proteomes" id="UP000694865">
    <property type="component" value="Unplaced"/>
</dbReference>
<evidence type="ECO:0000256" key="4">
    <source>
        <dbReference type="ARBA" id="ARBA00023136"/>
    </source>
</evidence>
<evidence type="ECO:0000256" key="6">
    <source>
        <dbReference type="SAM" id="Phobius"/>
    </source>
</evidence>
<feature type="transmembrane region" description="Helical" evidence="6">
    <location>
        <begin position="68"/>
        <end position="88"/>
    </location>
</feature>
<dbReference type="SMART" id="SM01381">
    <property type="entry name" value="7TM_GPCR_Srsx"/>
    <property type="match status" value="1"/>
</dbReference>
<feature type="transmembrane region" description="Helical" evidence="6">
    <location>
        <begin position="253"/>
        <end position="274"/>
    </location>
</feature>
<dbReference type="GeneID" id="102805896"/>
<reference evidence="9" key="1">
    <citation type="submission" date="2025-08" db="UniProtKB">
        <authorList>
            <consortium name="RefSeq"/>
        </authorList>
    </citation>
    <scope>IDENTIFICATION</scope>
    <source>
        <tissue evidence="9">Testes</tissue>
    </source>
</reference>
<comment type="similarity">
    <text evidence="5">Belongs to the G-protein coupled receptor 1 family.</text>
</comment>
<protein>
    <submittedName>
        <fullName evidence="9">Substance-P receptor-like</fullName>
    </submittedName>
</protein>
<dbReference type="Pfam" id="PF00001">
    <property type="entry name" value="7tm_1"/>
    <property type="match status" value="1"/>
</dbReference>
<dbReference type="PANTHER" id="PTHR45698">
    <property type="entry name" value="TRACE AMINE-ASSOCIATED RECEPTOR 19N-RELATED"/>
    <property type="match status" value="1"/>
</dbReference>
<evidence type="ECO:0000313" key="8">
    <source>
        <dbReference type="Proteomes" id="UP000694865"/>
    </source>
</evidence>
<sequence length="336" mass="38272">MLLPNTTYNYSSEFNVTESTPKIIYKVNYDVSLRITFAIIAVLGIIGNSVVLFVVYRVKQMRTITNYFVAHQAFIDGISSILIVYHYLLPIVPIPSGIAGHTVCRLWAARYPLWSCLLASTYNLLALTVERYMAIVYPFRYIAFYTSGKRACLIFAFIWVMCLLFKSINIPRIESDDGECIRVIVYTAMENKIIAILSFLIEYFIPLFLMSFAYMHIIVVLNSKIIRIAPGMPNPPKDDHDSMNVARRNVVKTLLLVAMAFAVLWAPNQIYYFISSINTNIVPNKVFHNVTVIVAFCNCCVNPVIYALKYRQFRSGMKTAFGYRDSSNGMALTHTT</sequence>
<dbReference type="CDD" id="cd00637">
    <property type="entry name" value="7tm_classA_rhodopsin-like"/>
    <property type="match status" value="1"/>
</dbReference>
<dbReference type="Gene3D" id="1.20.1070.10">
    <property type="entry name" value="Rhodopsin 7-helix transmembrane proteins"/>
    <property type="match status" value="1"/>
</dbReference>
<feature type="transmembrane region" description="Helical" evidence="6">
    <location>
        <begin position="193"/>
        <end position="221"/>
    </location>
</feature>
<comment type="subcellular location">
    <subcellularLocation>
        <location evidence="1">Membrane</location>
    </subcellularLocation>
</comment>
<keyword evidence="3 6" id="KW-1133">Transmembrane helix</keyword>
<evidence type="ECO:0000256" key="5">
    <source>
        <dbReference type="RuleBase" id="RU000688"/>
    </source>
</evidence>
<accession>A0ABM0MBC8</accession>
<keyword evidence="2 5" id="KW-0812">Transmembrane</keyword>
<proteinExistence type="inferred from homology"/>
<feature type="transmembrane region" description="Helical" evidence="6">
    <location>
        <begin position="286"/>
        <end position="308"/>
    </location>
</feature>
<keyword evidence="5" id="KW-0297">G-protein coupled receptor</keyword>
<name>A0ABM0MBC8_SACKO</name>
<dbReference type="InterPro" id="IPR017452">
    <property type="entry name" value="GPCR_Rhodpsn_7TM"/>
</dbReference>
<keyword evidence="5" id="KW-0807">Transducer</keyword>
<evidence type="ECO:0000256" key="2">
    <source>
        <dbReference type="ARBA" id="ARBA00022692"/>
    </source>
</evidence>
<organism evidence="8 9">
    <name type="scientific">Saccoglossus kowalevskii</name>
    <name type="common">Acorn worm</name>
    <dbReference type="NCBI Taxonomy" id="10224"/>
    <lineage>
        <taxon>Eukaryota</taxon>
        <taxon>Metazoa</taxon>
        <taxon>Hemichordata</taxon>
        <taxon>Enteropneusta</taxon>
        <taxon>Harrimaniidae</taxon>
        <taxon>Saccoglossus</taxon>
    </lineage>
</organism>
<dbReference type="PROSITE" id="PS50262">
    <property type="entry name" value="G_PROTEIN_RECEP_F1_2"/>
    <property type="match status" value="1"/>
</dbReference>
<dbReference type="PRINTS" id="PR00237">
    <property type="entry name" value="GPCRRHODOPSN"/>
</dbReference>
<evidence type="ECO:0000313" key="9">
    <source>
        <dbReference type="RefSeq" id="XP_006817319.1"/>
    </source>
</evidence>
<keyword evidence="4 6" id="KW-0472">Membrane</keyword>
<feature type="domain" description="G-protein coupled receptors family 1 profile" evidence="7">
    <location>
        <begin position="47"/>
        <end position="306"/>
    </location>
</feature>
<dbReference type="RefSeq" id="XP_006817319.1">
    <property type="nucleotide sequence ID" value="XM_006817256.1"/>
</dbReference>
<feature type="transmembrane region" description="Helical" evidence="6">
    <location>
        <begin position="150"/>
        <end position="168"/>
    </location>
</feature>
<dbReference type="PANTHER" id="PTHR45698:SF1">
    <property type="entry name" value="TRACE AMINE-ASSOCIATED RECEPTOR 13C-LIKE"/>
    <property type="match status" value="1"/>
</dbReference>
<dbReference type="InterPro" id="IPR000276">
    <property type="entry name" value="GPCR_Rhodpsn"/>
</dbReference>
<evidence type="ECO:0000259" key="7">
    <source>
        <dbReference type="PROSITE" id="PS50262"/>
    </source>
</evidence>
<dbReference type="PROSITE" id="PS00237">
    <property type="entry name" value="G_PROTEIN_RECEP_F1_1"/>
    <property type="match status" value="1"/>
</dbReference>